<organism evidence="4 5">
    <name type="scientific">Sphingomonas qomolangmaensis</name>
    <dbReference type="NCBI Taxonomy" id="2918765"/>
    <lineage>
        <taxon>Bacteria</taxon>
        <taxon>Pseudomonadati</taxon>
        <taxon>Pseudomonadota</taxon>
        <taxon>Alphaproteobacteria</taxon>
        <taxon>Sphingomonadales</taxon>
        <taxon>Sphingomonadaceae</taxon>
        <taxon>Sphingomonas</taxon>
    </lineage>
</organism>
<evidence type="ECO:0000259" key="3">
    <source>
        <dbReference type="Pfam" id="PF00912"/>
    </source>
</evidence>
<dbReference type="InterPro" id="IPR023346">
    <property type="entry name" value="Lysozyme-like_dom_sf"/>
</dbReference>
<comment type="pathway">
    <text evidence="1">Cell wall biogenesis; peptidoglycan biosynthesis.</text>
</comment>
<feature type="domain" description="Glycosyl transferase family 51" evidence="3">
    <location>
        <begin position="43"/>
        <end position="185"/>
    </location>
</feature>
<keyword evidence="2" id="KW-0808">Transferase</keyword>
<dbReference type="SUPFAM" id="SSF53955">
    <property type="entry name" value="Lysozyme-like"/>
    <property type="match status" value="1"/>
</dbReference>
<evidence type="ECO:0000313" key="4">
    <source>
        <dbReference type="EMBL" id="UUL82215.1"/>
    </source>
</evidence>
<dbReference type="PANTHER" id="PTHR32282">
    <property type="entry name" value="BINDING PROTEIN TRANSPEPTIDASE, PUTATIVE-RELATED"/>
    <property type="match status" value="1"/>
</dbReference>
<dbReference type="PANTHER" id="PTHR32282:SF15">
    <property type="entry name" value="PENICILLIN-BINDING PROTEIN 1C"/>
    <property type="match status" value="1"/>
</dbReference>
<dbReference type="RefSeq" id="WP_256506008.1">
    <property type="nucleotide sequence ID" value="NZ_CP101740.1"/>
</dbReference>
<proteinExistence type="predicted"/>
<dbReference type="InterPro" id="IPR036950">
    <property type="entry name" value="PBP_transglycosylase"/>
</dbReference>
<evidence type="ECO:0000256" key="1">
    <source>
        <dbReference type="ARBA" id="ARBA00004752"/>
    </source>
</evidence>
<reference evidence="4" key="1">
    <citation type="submission" date="2022-07" db="EMBL/GenBank/DDBJ databases">
        <title>Sphingomonas sp. nov., a novel bacterium isolated from the north slope of the Mount Everest.</title>
        <authorList>
            <person name="Cui X."/>
            <person name="Liu Y."/>
        </authorList>
    </citation>
    <scope>NUCLEOTIDE SEQUENCE</scope>
    <source>
        <strain evidence="4">S5-59</strain>
    </source>
</reference>
<dbReference type="Pfam" id="PF00912">
    <property type="entry name" value="Transgly"/>
    <property type="match status" value="1"/>
</dbReference>
<gene>
    <name evidence="4" type="ORF">NMP03_13650</name>
</gene>
<sequence length="207" mass="23036">MSTLLLAAIVYAGIGYYDALRDATELKIRADALIAAKRGPDDLTPTKLEQLLRVEDPTFWHHNGLDIQTSGAGLTTLTQSLAKRLAFHHFKPGIGKLRQTTYAMGLEQRLSKRQILALFLDTAQLGRGPHGWMQGMFVASEQMYGRQPANLTNREWLSLIAVLIAPGQYNLRAGDTKLNDRVRRIERLLAGACHPQSGRDVWLEGCT</sequence>
<evidence type="ECO:0000313" key="5">
    <source>
        <dbReference type="Proteomes" id="UP001058533"/>
    </source>
</evidence>
<keyword evidence="5" id="KW-1185">Reference proteome</keyword>
<dbReference type="InterPro" id="IPR050396">
    <property type="entry name" value="Glycosyltr_51/Transpeptidase"/>
</dbReference>
<dbReference type="Proteomes" id="UP001058533">
    <property type="component" value="Chromosome"/>
</dbReference>
<evidence type="ECO:0000256" key="2">
    <source>
        <dbReference type="ARBA" id="ARBA00022679"/>
    </source>
</evidence>
<accession>A0ABY5L8Y9</accession>
<name>A0ABY5L8Y9_9SPHN</name>
<dbReference type="InterPro" id="IPR001264">
    <property type="entry name" value="Glyco_trans_51"/>
</dbReference>
<dbReference type="Gene3D" id="1.10.3810.10">
    <property type="entry name" value="Biosynthetic peptidoglycan transglycosylase-like"/>
    <property type="match status" value="1"/>
</dbReference>
<dbReference type="EMBL" id="CP101740">
    <property type="protein sequence ID" value="UUL82215.1"/>
    <property type="molecule type" value="Genomic_DNA"/>
</dbReference>
<protein>
    <submittedName>
        <fullName evidence="4">Transglycosylase domain-containing protein</fullName>
    </submittedName>
</protein>